<dbReference type="RefSeq" id="WP_148730658.1">
    <property type="nucleotide sequence ID" value="NZ_VKLW01000023.1"/>
</dbReference>
<evidence type="ECO:0000313" key="2">
    <source>
        <dbReference type="Proteomes" id="UP000324383"/>
    </source>
</evidence>
<keyword evidence="2" id="KW-1185">Reference proteome</keyword>
<name>A0A5D3EB30_9BACE</name>
<sequence length="103" mass="12154">MAAFIILGIFLLYFFLRWYECEKKHSHEAEDFQEKNNKEHAVHPPLIIVIKASEDEPSARDIADIYIEQRAIKYSSHVQLTANCPEINFESINFKNLIPYERL</sequence>
<protein>
    <submittedName>
        <fullName evidence="1">Uncharacterized protein</fullName>
    </submittedName>
</protein>
<organism evidence="1 2">
    <name type="scientific">Bacteroides pyogenes</name>
    <dbReference type="NCBI Taxonomy" id="310300"/>
    <lineage>
        <taxon>Bacteria</taxon>
        <taxon>Pseudomonadati</taxon>
        <taxon>Bacteroidota</taxon>
        <taxon>Bacteroidia</taxon>
        <taxon>Bacteroidales</taxon>
        <taxon>Bacteroidaceae</taxon>
        <taxon>Bacteroides</taxon>
    </lineage>
</organism>
<dbReference type="EMBL" id="VKLW01000023">
    <property type="protein sequence ID" value="TYK32826.1"/>
    <property type="molecule type" value="Genomic_DNA"/>
</dbReference>
<dbReference type="Proteomes" id="UP000324383">
    <property type="component" value="Unassembled WGS sequence"/>
</dbReference>
<reference evidence="1 2" key="1">
    <citation type="submission" date="2019-07" db="EMBL/GenBank/DDBJ databases">
        <title>Draft Genome Sequences of Bacteroides pyogenes Strains Isolated from the Uterus Holstein Dairy Cows with Metritis.</title>
        <authorList>
            <person name="Cunha F."/>
            <person name="Galvao K.N."/>
            <person name="Jeon S.J."/>
            <person name="Jeong K.C."/>
        </authorList>
    </citation>
    <scope>NUCLEOTIDE SEQUENCE [LARGE SCALE GENOMIC DNA]</scope>
    <source>
        <strain evidence="1 2">KG-31</strain>
    </source>
</reference>
<proteinExistence type="predicted"/>
<accession>A0A5D3EB30</accession>
<comment type="caution">
    <text evidence="1">The sequence shown here is derived from an EMBL/GenBank/DDBJ whole genome shotgun (WGS) entry which is preliminary data.</text>
</comment>
<dbReference type="AlphaFoldDB" id="A0A5D3EB30"/>
<gene>
    <name evidence="1" type="ORF">FNJ60_10470</name>
</gene>
<evidence type="ECO:0000313" key="1">
    <source>
        <dbReference type="EMBL" id="TYK32826.1"/>
    </source>
</evidence>